<comment type="subcellular location">
    <subcellularLocation>
        <location evidence="1 4">Nucleus</location>
    </subcellularLocation>
</comment>
<feature type="region of interest" description="Disordered" evidence="5">
    <location>
        <begin position="1"/>
        <end position="27"/>
    </location>
</feature>
<feature type="region of interest" description="Disordered" evidence="5">
    <location>
        <begin position="48"/>
        <end position="197"/>
    </location>
</feature>
<protein>
    <submittedName>
        <fullName evidence="7">Putative pipsqueak</fullName>
    </submittedName>
</protein>
<evidence type="ECO:0000256" key="2">
    <source>
        <dbReference type="ARBA" id="ARBA00023125"/>
    </source>
</evidence>
<dbReference type="InterPro" id="IPR007889">
    <property type="entry name" value="HTH_Psq"/>
</dbReference>
<keyword evidence="8" id="KW-1185">Reference proteome</keyword>
<proteinExistence type="predicted"/>
<evidence type="ECO:0000256" key="1">
    <source>
        <dbReference type="ARBA" id="ARBA00004123"/>
    </source>
</evidence>
<dbReference type="STRING" id="104452.A0A0L7K5T6"/>
<gene>
    <name evidence="7" type="ORF">OBRU01_25343</name>
</gene>
<evidence type="ECO:0000256" key="5">
    <source>
        <dbReference type="SAM" id="MobiDB-lite"/>
    </source>
</evidence>
<keyword evidence="3 4" id="KW-0539">Nucleus</keyword>
<evidence type="ECO:0000259" key="6">
    <source>
        <dbReference type="PROSITE" id="PS50960"/>
    </source>
</evidence>
<feature type="domain" description="HTH psq-type" evidence="6">
    <location>
        <begin position="181"/>
        <end position="233"/>
    </location>
</feature>
<dbReference type="GO" id="GO:0003677">
    <property type="term" value="F:DNA binding"/>
    <property type="evidence" value="ECO:0007669"/>
    <property type="project" value="UniProtKB-UniRule"/>
</dbReference>
<name>A0A0L7K5T6_OPEBR</name>
<dbReference type="Gene3D" id="1.10.10.60">
    <property type="entry name" value="Homeodomain-like"/>
    <property type="match status" value="1"/>
</dbReference>
<evidence type="ECO:0000256" key="3">
    <source>
        <dbReference type="ARBA" id="ARBA00023242"/>
    </source>
</evidence>
<dbReference type="EMBL" id="JTDY01010285">
    <property type="protein sequence ID" value="KOB58647.1"/>
    <property type="molecule type" value="Genomic_DNA"/>
</dbReference>
<dbReference type="Pfam" id="PF05225">
    <property type="entry name" value="HTH_psq"/>
    <property type="match status" value="1"/>
</dbReference>
<dbReference type="AlphaFoldDB" id="A0A0L7K5T6"/>
<organism evidence="7 8">
    <name type="scientific">Operophtera brumata</name>
    <name type="common">Winter moth</name>
    <name type="synonym">Phalaena brumata</name>
    <dbReference type="NCBI Taxonomy" id="104452"/>
    <lineage>
        <taxon>Eukaryota</taxon>
        <taxon>Metazoa</taxon>
        <taxon>Ecdysozoa</taxon>
        <taxon>Arthropoda</taxon>
        <taxon>Hexapoda</taxon>
        <taxon>Insecta</taxon>
        <taxon>Pterygota</taxon>
        <taxon>Neoptera</taxon>
        <taxon>Endopterygota</taxon>
        <taxon>Lepidoptera</taxon>
        <taxon>Glossata</taxon>
        <taxon>Ditrysia</taxon>
        <taxon>Geometroidea</taxon>
        <taxon>Geometridae</taxon>
        <taxon>Larentiinae</taxon>
        <taxon>Operophtera</taxon>
    </lineage>
</organism>
<dbReference type="Proteomes" id="UP000037510">
    <property type="component" value="Unassembled WGS sequence"/>
</dbReference>
<comment type="caution">
    <text evidence="7">The sequence shown here is derived from an EMBL/GenBank/DDBJ whole genome shotgun (WGS) entry which is preliminary data.</text>
</comment>
<evidence type="ECO:0000256" key="4">
    <source>
        <dbReference type="PROSITE-ProRule" id="PRU00320"/>
    </source>
</evidence>
<evidence type="ECO:0000313" key="8">
    <source>
        <dbReference type="Proteomes" id="UP000037510"/>
    </source>
</evidence>
<evidence type="ECO:0000313" key="7">
    <source>
        <dbReference type="EMBL" id="KOB58647.1"/>
    </source>
</evidence>
<dbReference type="InterPro" id="IPR009057">
    <property type="entry name" value="Homeodomain-like_sf"/>
</dbReference>
<dbReference type="GO" id="GO:0005634">
    <property type="term" value="C:nucleus"/>
    <property type="evidence" value="ECO:0007669"/>
    <property type="project" value="UniProtKB-SubCell"/>
</dbReference>
<dbReference type="PROSITE" id="PS50960">
    <property type="entry name" value="HTH_PSQ"/>
    <property type="match status" value="1"/>
</dbReference>
<reference evidence="7 8" key="1">
    <citation type="journal article" date="2015" name="Genome Biol. Evol.">
        <title>The genome of winter moth (Operophtera brumata) provides a genomic perspective on sexual dimorphism and phenology.</title>
        <authorList>
            <person name="Derks M.F."/>
            <person name="Smit S."/>
            <person name="Salis L."/>
            <person name="Schijlen E."/>
            <person name="Bossers A."/>
            <person name="Mateman C."/>
            <person name="Pijl A.S."/>
            <person name="de Ridder D."/>
            <person name="Groenen M.A."/>
            <person name="Visser M.E."/>
            <person name="Megens H.J."/>
        </authorList>
    </citation>
    <scope>NUCLEOTIDE SEQUENCE [LARGE SCALE GENOMIC DNA]</scope>
    <source>
        <strain evidence="7">WM2013NL</strain>
        <tissue evidence="7">Head and thorax</tissue>
    </source>
</reference>
<feature type="DNA-binding region" description="H-T-H motif" evidence="4">
    <location>
        <begin position="209"/>
        <end position="229"/>
    </location>
</feature>
<dbReference type="FunFam" id="1.10.10.60:FF:000019">
    <property type="entry name" value="Ligand-dependent corepressor isoform 1"/>
    <property type="match status" value="1"/>
</dbReference>
<sequence>MPGSGTAAVKCEPPSDEEDNSPQLPGLFLNITLPSEFHSLTSVKAEVGGHVTDEATESRGAGGAGPGAGSTRSHARLREAGAGGEPRAQPGDPGARAASHGNTPVCVKQEPAGSPALSLETLEPAPHRTSSLLERHMAVMRSPEAPHSGNFTPLSLHAVKDEPTSEGGSDELGDSSGLTELATRGSPKSWTQHDMDSALDALRNRNMSLTKASSRYGIPSTTLWQRAHRLGIDTPKKEGATKSWSEADLRGALHALRAGAISANKASKAYG</sequence>
<dbReference type="SUPFAM" id="SSF46689">
    <property type="entry name" value="Homeodomain-like"/>
    <property type="match status" value="1"/>
</dbReference>
<accession>A0A0L7K5T6</accession>
<keyword evidence="2 4" id="KW-0238">DNA-binding</keyword>